<keyword evidence="2" id="KW-0436">Ligase</keyword>
<organism evidence="5 6">
    <name type="scientific">Rossellomorea oryzaecorticis</name>
    <dbReference type="NCBI Taxonomy" id="1396505"/>
    <lineage>
        <taxon>Bacteria</taxon>
        <taxon>Bacillati</taxon>
        <taxon>Bacillota</taxon>
        <taxon>Bacilli</taxon>
        <taxon>Bacillales</taxon>
        <taxon>Bacillaceae</taxon>
        <taxon>Rossellomorea</taxon>
    </lineage>
</organism>
<dbReference type="InterPro" id="IPR045851">
    <property type="entry name" value="AMP-bd_C_sf"/>
</dbReference>
<feature type="domain" description="AMP-dependent synthetase/ligase" evidence="3">
    <location>
        <begin position="15"/>
        <end position="356"/>
    </location>
</feature>
<proteinExistence type="inferred from homology"/>
<dbReference type="InterPro" id="IPR020845">
    <property type="entry name" value="AMP-binding_CS"/>
</dbReference>
<dbReference type="EMBL" id="JBBYAF010000022">
    <property type="protein sequence ID" value="MEL3973021.1"/>
    <property type="molecule type" value="Genomic_DNA"/>
</dbReference>
<evidence type="ECO:0000259" key="4">
    <source>
        <dbReference type="Pfam" id="PF13193"/>
    </source>
</evidence>
<gene>
    <name evidence="5" type="ORF">AAEO50_12115</name>
</gene>
<dbReference type="PANTHER" id="PTHR43201">
    <property type="entry name" value="ACYL-COA SYNTHETASE"/>
    <property type="match status" value="1"/>
</dbReference>
<name>A0ABU9KA93_9BACI</name>
<reference evidence="5 6" key="1">
    <citation type="submission" date="2024-04" db="EMBL/GenBank/DDBJ databases">
        <title>Bacillus oryzaecorticis sp. nov., a moderately halophilic bacterium isolated from rice husks.</title>
        <authorList>
            <person name="Zhu H.-S."/>
        </authorList>
    </citation>
    <scope>NUCLEOTIDE SEQUENCE [LARGE SCALE GENOMIC DNA]</scope>
    <source>
        <strain evidence="5 6">ZC255</strain>
    </source>
</reference>
<protein>
    <submittedName>
        <fullName evidence="5">AMP-binding protein</fullName>
    </submittedName>
</protein>
<dbReference type="Pfam" id="PF00501">
    <property type="entry name" value="AMP-binding"/>
    <property type="match status" value="1"/>
</dbReference>
<comment type="similarity">
    <text evidence="1">Belongs to the ATP-dependent AMP-binding enzyme family.</text>
</comment>
<evidence type="ECO:0000256" key="1">
    <source>
        <dbReference type="ARBA" id="ARBA00006432"/>
    </source>
</evidence>
<dbReference type="Gene3D" id="3.30.300.30">
    <property type="match status" value="1"/>
</dbReference>
<evidence type="ECO:0000256" key="2">
    <source>
        <dbReference type="ARBA" id="ARBA00022598"/>
    </source>
</evidence>
<dbReference type="InterPro" id="IPR042099">
    <property type="entry name" value="ANL_N_sf"/>
</dbReference>
<keyword evidence="6" id="KW-1185">Reference proteome</keyword>
<evidence type="ECO:0000259" key="3">
    <source>
        <dbReference type="Pfam" id="PF00501"/>
    </source>
</evidence>
<evidence type="ECO:0000313" key="5">
    <source>
        <dbReference type="EMBL" id="MEL3973021.1"/>
    </source>
</evidence>
<dbReference type="Proteomes" id="UP001389717">
    <property type="component" value="Unassembled WGS sequence"/>
</dbReference>
<dbReference type="RefSeq" id="WP_341983929.1">
    <property type="nucleotide sequence ID" value="NZ_JBBYAF010000022.1"/>
</dbReference>
<accession>A0ABU9KA93</accession>
<dbReference type="InterPro" id="IPR025110">
    <property type="entry name" value="AMP-bd_C"/>
</dbReference>
<feature type="domain" description="AMP-binding enzyme C-terminal" evidence="4">
    <location>
        <begin position="406"/>
        <end position="481"/>
    </location>
</feature>
<sequence length="509" mass="56914">MERVTDWLQKRSIISPERVALVNGSTNEMITYRSLDARAAKWADYMKEKGIQKGDRIVFIAKNHPVCFELLFACSKIGAVFVPLNWRLSSAEIISLASDCTPELIFFQAEFEPLIKDMMYGYKAEKIEGVSDQVYGGNELASQTPVTIDDPWIMIYTGGTTGKSKGVILSYRSINANALNTVISWNLTEGDSTITYLPTFHTGGLNALSLPILMIGGKVVTAERFQPLRAIDMLNQHGCTIVLLVPTMYHGLMEEDEFKDASFPKMKVFLSGGAPCPGKVYDVFKAKGLQFKEGYGLTEAGPNNFYIDPGKMKKGSIGKSMMLNEVKVVDHEGQLVKRGDVGELLLGGDHLFKEYWQRPEETAAVLKEGWLHTGDLARVDHEGDYYIVGRKKDMIISGGENIYPQEIEHWLCEHPSISECAVVGLPHERWGEVVTAFITLREGRGISETEAKAHCLEKFGAYKIPKHYYFIEEIPKTDVGKVNKKVLVENYIQKIKGKSTRTSNSTNSR</sequence>
<evidence type="ECO:0000313" key="6">
    <source>
        <dbReference type="Proteomes" id="UP001389717"/>
    </source>
</evidence>
<comment type="caution">
    <text evidence="5">The sequence shown here is derived from an EMBL/GenBank/DDBJ whole genome shotgun (WGS) entry which is preliminary data.</text>
</comment>
<dbReference type="SUPFAM" id="SSF56801">
    <property type="entry name" value="Acetyl-CoA synthetase-like"/>
    <property type="match status" value="1"/>
</dbReference>
<dbReference type="PANTHER" id="PTHR43201:SF5">
    <property type="entry name" value="MEDIUM-CHAIN ACYL-COA LIGASE ACSF2, MITOCHONDRIAL"/>
    <property type="match status" value="1"/>
</dbReference>
<dbReference type="InterPro" id="IPR000873">
    <property type="entry name" value="AMP-dep_synth/lig_dom"/>
</dbReference>
<dbReference type="Pfam" id="PF13193">
    <property type="entry name" value="AMP-binding_C"/>
    <property type="match status" value="1"/>
</dbReference>
<dbReference type="Gene3D" id="3.40.50.12780">
    <property type="entry name" value="N-terminal domain of ligase-like"/>
    <property type="match status" value="1"/>
</dbReference>
<dbReference type="PROSITE" id="PS00455">
    <property type="entry name" value="AMP_BINDING"/>
    <property type="match status" value="1"/>
</dbReference>